<comment type="catalytic activity">
    <reaction evidence="8">
        <text>apo-[ACP] + CoA = holo-[ACP] + adenosine 3',5'-bisphosphate + H(+)</text>
        <dbReference type="Rhea" id="RHEA:12068"/>
        <dbReference type="Rhea" id="RHEA-COMP:9685"/>
        <dbReference type="Rhea" id="RHEA-COMP:9690"/>
        <dbReference type="ChEBI" id="CHEBI:15378"/>
        <dbReference type="ChEBI" id="CHEBI:29999"/>
        <dbReference type="ChEBI" id="CHEBI:57287"/>
        <dbReference type="ChEBI" id="CHEBI:58343"/>
        <dbReference type="ChEBI" id="CHEBI:64479"/>
        <dbReference type="EC" id="2.7.8.7"/>
    </reaction>
</comment>
<dbReference type="Gene3D" id="3.90.470.20">
    <property type="entry name" value="4'-phosphopantetheinyl transferase domain"/>
    <property type="match status" value="1"/>
</dbReference>
<evidence type="ECO:0000259" key="9">
    <source>
        <dbReference type="Pfam" id="PF01648"/>
    </source>
</evidence>
<dbReference type="EC" id="2.7.8.7" evidence="8"/>
<dbReference type="InterPro" id="IPR008278">
    <property type="entry name" value="4-PPantetheinyl_Trfase_dom"/>
</dbReference>
<evidence type="ECO:0000256" key="1">
    <source>
        <dbReference type="ARBA" id="ARBA00022516"/>
    </source>
</evidence>
<evidence type="ECO:0000256" key="3">
    <source>
        <dbReference type="ARBA" id="ARBA00022723"/>
    </source>
</evidence>
<evidence type="ECO:0000313" key="10">
    <source>
        <dbReference type="EMBL" id="KRK38006.1"/>
    </source>
</evidence>
<dbReference type="SUPFAM" id="SSF56214">
    <property type="entry name" value="4'-phosphopantetheinyl transferase"/>
    <property type="match status" value="1"/>
</dbReference>
<keyword evidence="5 8" id="KW-0460">Magnesium</keyword>
<keyword evidence="6 8" id="KW-0443">Lipid metabolism</keyword>
<keyword evidence="1 8" id="KW-0444">Lipid biosynthesis</keyword>
<dbReference type="PATRIC" id="fig|1423722.3.peg.792"/>
<dbReference type="NCBIfam" id="TIGR00556">
    <property type="entry name" value="pantethn_trn"/>
    <property type="match status" value="1"/>
</dbReference>
<feature type="domain" description="4'-phosphopantetheinyl transferase" evidence="9">
    <location>
        <begin position="4"/>
        <end position="96"/>
    </location>
</feature>
<keyword evidence="4 8" id="KW-0276">Fatty acid metabolism</keyword>
<comment type="caution">
    <text evidence="10">The sequence shown here is derived from an EMBL/GenBank/DDBJ whole genome shotgun (WGS) entry which is preliminary data.</text>
</comment>
<name>A0A0R1GUW4_9LACO</name>
<evidence type="ECO:0000313" key="11">
    <source>
        <dbReference type="Proteomes" id="UP000050909"/>
    </source>
</evidence>
<organism evidence="10 11">
    <name type="scientific">Amylolactobacillus amylotrophicus DSM 20534</name>
    <dbReference type="NCBI Taxonomy" id="1423722"/>
    <lineage>
        <taxon>Bacteria</taxon>
        <taxon>Bacillati</taxon>
        <taxon>Bacillota</taxon>
        <taxon>Bacilli</taxon>
        <taxon>Lactobacillales</taxon>
        <taxon>Lactobacillaceae</taxon>
        <taxon>Amylolactobacillus</taxon>
    </lineage>
</organism>
<dbReference type="GO" id="GO:0000287">
    <property type="term" value="F:magnesium ion binding"/>
    <property type="evidence" value="ECO:0007669"/>
    <property type="project" value="UniProtKB-UniRule"/>
</dbReference>
<protein>
    <recommendedName>
        <fullName evidence="8">Holo-[acyl-carrier-protein] synthase</fullName>
        <shortName evidence="8">Holo-ACP synthase</shortName>
        <ecNumber evidence="8">2.7.8.7</ecNumber>
    </recommendedName>
    <alternativeName>
        <fullName evidence="8">4'-phosphopantetheinyl transferase AcpS</fullName>
    </alternativeName>
</protein>
<keyword evidence="2 8" id="KW-0808">Transferase</keyword>
<comment type="similarity">
    <text evidence="8">Belongs to the P-Pant transferase superfamily. AcpS family.</text>
</comment>
<dbReference type="HAMAP" id="MF_00101">
    <property type="entry name" value="AcpS"/>
    <property type="match status" value="1"/>
</dbReference>
<sequence length="117" mass="12905">MIIGIGNDVAELDRFKEHVLQNDGFARKVLTPAELAVYETLEETGQVRFLAGRFSVKESFAKALGTGIGKGVAFQDIQTINNQQGKPITSARIFHGRILTTITHSRTEAYTIVLLED</sequence>
<dbReference type="GO" id="GO:0006633">
    <property type="term" value="P:fatty acid biosynthetic process"/>
    <property type="evidence" value="ECO:0007669"/>
    <property type="project" value="UniProtKB-UniRule"/>
</dbReference>
<evidence type="ECO:0000256" key="6">
    <source>
        <dbReference type="ARBA" id="ARBA00023098"/>
    </source>
</evidence>
<dbReference type="NCBIfam" id="TIGR00516">
    <property type="entry name" value="acpS"/>
    <property type="match status" value="1"/>
</dbReference>
<dbReference type="EMBL" id="AZCV01000002">
    <property type="protein sequence ID" value="KRK38006.1"/>
    <property type="molecule type" value="Genomic_DNA"/>
</dbReference>
<dbReference type="AlphaFoldDB" id="A0A0R1GUW4"/>
<dbReference type="Proteomes" id="UP000050909">
    <property type="component" value="Unassembled WGS sequence"/>
</dbReference>
<evidence type="ECO:0000256" key="7">
    <source>
        <dbReference type="ARBA" id="ARBA00023160"/>
    </source>
</evidence>
<comment type="cofactor">
    <cofactor evidence="8">
        <name>Mg(2+)</name>
        <dbReference type="ChEBI" id="CHEBI:18420"/>
    </cofactor>
</comment>
<evidence type="ECO:0000256" key="5">
    <source>
        <dbReference type="ARBA" id="ARBA00022842"/>
    </source>
</evidence>
<comment type="subcellular location">
    <subcellularLocation>
        <location evidence="8">Cytoplasm</location>
    </subcellularLocation>
</comment>
<keyword evidence="8" id="KW-0963">Cytoplasm</keyword>
<dbReference type="RefSeq" id="WP_054746341.1">
    <property type="nucleotide sequence ID" value="NZ_AZCV01000002.1"/>
</dbReference>
<feature type="binding site" evidence="8">
    <location>
        <position position="8"/>
    </location>
    <ligand>
        <name>Mg(2+)</name>
        <dbReference type="ChEBI" id="CHEBI:18420"/>
    </ligand>
</feature>
<reference evidence="10 11" key="1">
    <citation type="journal article" date="2015" name="Genome Announc.">
        <title>Expanding the biotechnology potential of lactobacilli through comparative genomics of 213 strains and associated genera.</title>
        <authorList>
            <person name="Sun Z."/>
            <person name="Harris H.M."/>
            <person name="McCann A."/>
            <person name="Guo C."/>
            <person name="Argimon S."/>
            <person name="Zhang W."/>
            <person name="Yang X."/>
            <person name="Jeffery I.B."/>
            <person name="Cooney J.C."/>
            <person name="Kagawa T.F."/>
            <person name="Liu W."/>
            <person name="Song Y."/>
            <person name="Salvetti E."/>
            <person name="Wrobel A."/>
            <person name="Rasinkangas P."/>
            <person name="Parkhill J."/>
            <person name="Rea M.C."/>
            <person name="O'Sullivan O."/>
            <person name="Ritari J."/>
            <person name="Douillard F.P."/>
            <person name="Paul Ross R."/>
            <person name="Yang R."/>
            <person name="Briner A.E."/>
            <person name="Felis G.E."/>
            <person name="de Vos W.M."/>
            <person name="Barrangou R."/>
            <person name="Klaenhammer T.R."/>
            <person name="Caufield P.W."/>
            <person name="Cui Y."/>
            <person name="Zhang H."/>
            <person name="O'Toole P.W."/>
        </authorList>
    </citation>
    <scope>NUCLEOTIDE SEQUENCE [LARGE SCALE GENOMIC DNA]</scope>
    <source>
        <strain evidence="10 11">DSM 20534</strain>
    </source>
</reference>
<evidence type="ECO:0000256" key="2">
    <source>
        <dbReference type="ARBA" id="ARBA00022679"/>
    </source>
</evidence>
<dbReference type="GO" id="GO:0008897">
    <property type="term" value="F:holo-[acyl-carrier-protein] synthase activity"/>
    <property type="evidence" value="ECO:0007669"/>
    <property type="project" value="UniProtKB-UniRule"/>
</dbReference>
<evidence type="ECO:0000256" key="8">
    <source>
        <dbReference type="HAMAP-Rule" id="MF_00101"/>
    </source>
</evidence>
<dbReference type="InterPro" id="IPR037143">
    <property type="entry name" value="4-PPantetheinyl_Trfase_dom_sf"/>
</dbReference>
<keyword evidence="3 8" id="KW-0479">Metal-binding</keyword>
<gene>
    <name evidence="8" type="primary">acpS</name>
    <name evidence="10" type="ORF">FC62_GL000774</name>
</gene>
<dbReference type="InterPro" id="IPR002582">
    <property type="entry name" value="ACPS"/>
</dbReference>
<accession>A0A0R1GUW4</accession>
<evidence type="ECO:0000256" key="4">
    <source>
        <dbReference type="ARBA" id="ARBA00022832"/>
    </source>
</evidence>
<keyword evidence="11" id="KW-1185">Reference proteome</keyword>
<dbReference type="InterPro" id="IPR004568">
    <property type="entry name" value="Ppantetheine-prot_Trfase_dom"/>
</dbReference>
<comment type="function">
    <text evidence="8">Transfers the 4'-phosphopantetheine moiety from coenzyme A to a Ser of acyl-carrier-protein.</text>
</comment>
<proteinExistence type="inferred from homology"/>
<feature type="binding site" evidence="8">
    <location>
        <position position="58"/>
    </location>
    <ligand>
        <name>Mg(2+)</name>
        <dbReference type="ChEBI" id="CHEBI:18420"/>
    </ligand>
</feature>
<keyword evidence="7 8" id="KW-0275">Fatty acid biosynthesis</keyword>
<dbReference type="GO" id="GO:0005737">
    <property type="term" value="C:cytoplasm"/>
    <property type="evidence" value="ECO:0007669"/>
    <property type="project" value="UniProtKB-SubCell"/>
</dbReference>
<dbReference type="Pfam" id="PF01648">
    <property type="entry name" value="ACPS"/>
    <property type="match status" value="1"/>
</dbReference>